<dbReference type="Gene3D" id="1.10.10.10">
    <property type="entry name" value="Winged helix-like DNA-binding domain superfamily/Winged helix DNA-binding domain"/>
    <property type="match status" value="1"/>
</dbReference>
<dbReference type="AlphaFoldDB" id="A0A857JK71"/>
<dbReference type="KEGG" id="pmes:FX988_01764"/>
<dbReference type="NCBIfam" id="TIGR02937">
    <property type="entry name" value="sigma70-ECF"/>
    <property type="match status" value="1"/>
</dbReference>
<reference evidence="2 3" key="1">
    <citation type="submission" date="2019-12" db="EMBL/GenBank/DDBJ databases">
        <title>Genome sequencing and assembly of endphytes of Porphyra tenera.</title>
        <authorList>
            <person name="Park J.M."/>
            <person name="Shin R."/>
            <person name="Jo S.H."/>
        </authorList>
    </citation>
    <scope>NUCLEOTIDE SEQUENCE [LARGE SCALE GENOMIC DNA]</scope>
    <source>
        <strain evidence="2 3">GPM4</strain>
    </source>
</reference>
<dbReference type="OrthoDB" id="128473at2"/>
<evidence type="ECO:0000313" key="2">
    <source>
        <dbReference type="EMBL" id="QHJ11530.1"/>
    </source>
</evidence>
<name>A0A857JK71_9ALTE</name>
<evidence type="ECO:0000259" key="1">
    <source>
        <dbReference type="Pfam" id="PF07638"/>
    </source>
</evidence>
<sequence length="187" mass="21273">MNNDRDITQLLRDWQSGSEQAFNDLSHLVYSELHRRAQKHMSFERAGHTLQATALVNEVFIDLLHAQLDFADRAHFYRLAGNMMRRILVDHARAHTSQKRGAGANHITLVDYKYGDKPISHDVVELDAALSALAKFDKRKAEILELQFFAGSSVQDIAQFYAVSPRTIERDGQFGKAWLHRELSVAG</sequence>
<dbReference type="RefSeq" id="WP_160179255.1">
    <property type="nucleotide sequence ID" value="NZ_CP047656.1"/>
</dbReference>
<dbReference type="NCBIfam" id="TIGR02999">
    <property type="entry name" value="Sig-70_X6"/>
    <property type="match status" value="1"/>
</dbReference>
<protein>
    <recommendedName>
        <fullName evidence="1">RNA polymerase sigma-70 ECF-like HTH domain-containing protein</fullName>
    </recommendedName>
</protein>
<dbReference type="GO" id="GO:0003700">
    <property type="term" value="F:DNA-binding transcription factor activity"/>
    <property type="evidence" value="ECO:0007669"/>
    <property type="project" value="InterPro"/>
</dbReference>
<dbReference type="InterPro" id="IPR014284">
    <property type="entry name" value="RNA_pol_sigma-70_dom"/>
</dbReference>
<dbReference type="SUPFAM" id="SSF88659">
    <property type="entry name" value="Sigma3 and sigma4 domains of RNA polymerase sigma factors"/>
    <property type="match status" value="1"/>
</dbReference>
<dbReference type="Gene3D" id="1.10.1740.10">
    <property type="match status" value="1"/>
</dbReference>
<proteinExistence type="predicted"/>
<keyword evidence="3" id="KW-1185">Reference proteome</keyword>
<dbReference type="InterPro" id="IPR013324">
    <property type="entry name" value="RNA_pol_sigma_r3/r4-like"/>
</dbReference>
<dbReference type="InterPro" id="IPR036388">
    <property type="entry name" value="WH-like_DNA-bd_sf"/>
</dbReference>
<feature type="domain" description="RNA polymerase sigma-70 ECF-like HTH" evidence="1">
    <location>
        <begin position="5"/>
        <end position="184"/>
    </location>
</feature>
<dbReference type="Proteomes" id="UP000464524">
    <property type="component" value="Chromosome"/>
</dbReference>
<dbReference type="InterPro" id="IPR053812">
    <property type="entry name" value="HTH_Sigma70_ECF-like"/>
</dbReference>
<accession>A0A857JK71</accession>
<dbReference type="EMBL" id="CP047656">
    <property type="protein sequence ID" value="QHJ11530.1"/>
    <property type="molecule type" value="Genomic_DNA"/>
</dbReference>
<evidence type="ECO:0000313" key="3">
    <source>
        <dbReference type="Proteomes" id="UP000464524"/>
    </source>
</evidence>
<dbReference type="SUPFAM" id="SSF88946">
    <property type="entry name" value="Sigma2 domain of RNA polymerase sigma factors"/>
    <property type="match status" value="1"/>
</dbReference>
<dbReference type="GO" id="GO:0006352">
    <property type="term" value="P:DNA-templated transcription initiation"/>
    <property type="evidence" value="ECO:0007669"/>
    <property type="project" value="InterPro"/>
</dbReference>
<dbReference type="Pfam" id="PF07638">
    <property type="entry name" value="Sigma70_ECF"/>
    <property type="match status" value="1"/>
</dbReference>
<dbReference type="InterPro" id="IPR013325">
    <property type="entry name" value="RNA_pol_sigma_r2"/>
</dbReference>
<dbReference type="InterPro" id="IPR011517">
    <property type="entry name" value="RNA_pol_sigma70_ECF-like"/>
</dbReference>
<gene>
    <name evidence="2" type="ORF">FX988_01764</name>
</gene>
<organism evidence="2 3">
    <name type="scientific">Paraglaciecola mesophila</name>
    <dbReference type="NCBI Taxonomy" id="197222"/>
    <lineage>
        <taxon>Bacteria</taxon>
        <taxon>Pseudomonadati</taxon>
        <taxon>Pseudomonadota</taxon>
        <taxon>Gammaproteobacteria</taxon>
        <taxon>Alteromonadales</taxon>
        <taxon>Alteromonadaceae</taxon>
        <taxon>Paraglaciecola</taxon>
    </lineage>
</organism>